<keyword evidence="2" id="KW-0472">Membrane</keyword>
<sequence length="1167" mass="130712">MISEACIQSDESHSGRSGGAEVVTFQLNERATQQSLGKIFAIRITDNWASVVDVLLRGNETHSKNSDRSSSRRHNEPKSRLRNLILAFGVCFWAVLTPSLATAQPDTQKAPEPVAPNAVNSETDATLERSSESSQSAPMIPDYHITRVDSDGYVSDDRLWIDATIEVLVNIDSGWHRVPLRFDQASILSRTYEGPGEEFPDLSSPSPDGGVTWMVKGKGKHVLKFKMWVPVRQTVLGSQIQITLPPLPKQFVASASIRIPEPNAVVRAIVNGTVFDVTRDGEGTLVDVTVSNSRLDLAWSVPKNDAETIAQVTTRIHLKPTTDAHILVADQSIDLQQQVKEELHIRLPSDFELLEVSGANFETYADDPERDGWIVIPLSGSVTGRLELHWILRRPLDSDGDRILIDGFEVEGATRQEGLIRVDRTVGYRTIPRTTESEQVYRIGIDQFKGTGAGSLLSAYEYFRQPFRLVQQIVPDLPSYSVTPVFRLSVNRQSTTLQVHQFIQVDRGSADAFNLLWDNFRSDGWEFEAAYCTPDQTGSITPTIDHRAGQVNLTLNRSIEFPSRICLTTVFRKPFPVEEVTTTELTLPQVEGHSSGLSTLLIDNAEDIELKIKSDATLIDLDDINDDVVTGLSQRWILPKSLDRIPTTATAIQFDDRSPKSMTATVIPHERKVTSSTSVEIVDIRPHELIVHQRITLDVQYGKLDRVELLLPQELRDLIPEFAIQESLEIRSGNEFLPVFLSTESLTALLPKATSGLIEIDVDYGFPVTSADELAEMDLPILGLRDYPFDRAECLVTPFESIQVREEVAGWTALRTSPRGPLWVSPGIDGAISSVPLTFGRELADSTQQYIVDELSLFTRFREDGSSETVATMVALSPPVRMVIQFPENTELKTVSVDGDILEPSTYSFRKENPGELTITLPIDLLERRQIQVVYRTPSTTPFGHTSQQRFQFPTFKKSVWVDSTTWEVQLPKGHHLFVYPQVEPEFEWTRDGLFWSRTVRPSFEAERQTLLQQVPEEFHFNANYYSFSGFGPEIEVKFRTMNRSLILLIGAGFALLLGFVFYRFPVTRNVFSLVVIGFLFALISVWYPEPLLLLLQPAIFGVVLALTATFIDTRSHHNIQKSNSRWGESSDHGLRDSRSEELDVAASTKLYASAQPESSPMSPDAE</sequence>
<name>A0A5C5VSP5_9PLAN</name>
<feature type="compositionally biased region" description="Basic and acidic residues" evidence="1">
    <location>
        <begin position="1129"/>
        <end position="1142"/>
    </location>
</feature>
<evidence type="ECO:0000313" key="4">
    <source>
        <dbReference type="Proteomes" id="UP000317243"/>
    </source>
</evidence>
<feature type="transmembrane region" description="Helical" evidence="2">
    <location>
        <begin position="1094"/>
        <end position="1112"/>
    </location>
</feature>
<dbReference type="Proteomes" id="UP000317243">
    <property type="component" value="Unassembled WGS sequence"/>
</dbReference>
<accession>A0A5C5VSP5</accession>
<evidence type="ECO:0000313" key="3">
    <source>
        <dbReference type="EMBL" id="TWT41656.1"/>
    </source>
</evidence>
<feature type="transmembrane region" description="Helical" evidence="2">
    <location>
        <begin position="1070"/>
        <end position="1088"/>
    </location>
</feature>
<protein>
    <submittedName>
        <fullName evidence="3">Uncharacterized protein</fullName>
    </submittedName>
</protein>
<feature type="region of interest" description="Disordered" evidence="1">
    <location>
        <begin position="103"/>
        <end position="137"/>
    </location>
</feature>
<dbReference type="AlphaFoldDB" id="A0A5C5VSP5"/>
<reference evidence="3 4" key="1">
    <citation type="submission" date="2019-02" db="EMBL/GenBank/DDBJ databases">
        <title>Deep-cultivation of Planctomycetes and their phenomic and genomic characterization uncovers novel biology.</title>
        <authorList>
            <person name="Wiegand S."/>
            <person name="Jogler M."/>
            <person name="Boedeker C."/>
            <person name="Pinto D."/>
            <person name="Vollmers J."/>
            <person name="Rivas-Marin E."/>
            <person name="Kohn T."/>
            <person name="Peeters S.H."/>
            <person name="Heuer A."/>
            <person name="Rast P."/>
            <person name="Oberbeckmann S."/>
            <person name="Bunk B."/>
            <person name="Jeske O."/>
            <person name="Meyerdierks A."/>
            <person name="Storesund J.E."/>
            <person name="Kallscheuer N."/>
            <person name="Luecker S."/>
            <person name="Lage O.M."/>
            <person name="Pohl T."/>
            <person name="Merkel B.J."/>
            <person name="Hornburger P."/>
            <person name="Mueller R.-W."/>
            <person name="Bruemmer F."/>
            <person name="Labrenz M."/>
            <person name="Spormann A.M."/>
            <person name="Op Den Camp H."/>
            <person name="Overmann J."/>
            <person name="Amann R."/>
            <person name="Jetten M.S.M."/>
            <person name="Mascher T."/>
            <person name="Medema M.H."/>
            <person name="Devos D.P."/>
            <person name="Kaster A.-K."/>
            <person name="Ovreas L."/>
            <person name="Rohde M."/>
            <person name="Galperin M.Y."/>
            <person name="Jogler C."/>
        </authorList>
    </citation>
    <scope>NUCLEOTIDE SEQUENCE [LARGE SCALE GENOMIC DNA]</scope>
    <source>
        <strain evidence="3 4">KOR42</strain>
    </source>
</reference>
<feature type="transmembrane region" description="Helical" evidence="2">
    <location>
        <begin position="1045"/>
        <end position="1063"/>
    </location>
</feature>
<keyword evidence="2" id="KW-1133">Transmembrane helix</keyword>
<gene>
    <name evidence="3" type="ORF">KOR42_47510</name>
</gene>
<keyword evidence="4" id="KW-1185">Reference proteome</keyword>
<dbReference type="EMBL" id="SIHI01000042">
    <property type="protein sequence ID" value="TWT41656.1"/>
    <property type="molecule type" value="Genomic_DNA"/>
</dbReference>
<dbReference type="RefSeq" id="WP_146512080.1">
    <property type="nucleotide sequence ID" value="NZ_SIHI01000042.1"/>
</dbReference>
<feature type="region of interest" description="Disordered" evidence="1">
    <location>
        <begin position="1122"/>
        <end position="1142"/>
    </location>
</feature>
<dbReference type="OrthoDB" id="207168at2"/>
<comment type="caution">
    <text evidence="3">The sequence shown here is derived from an EMBL/GenBank/DDBJ whole genome shotgun (WGS) entry which is preliminary data.</text>
</comment>
<evidence type="ECO:0000256" key="2">
    <source>
        <dbReference type="SAM" id="Phobius"/>
    </source>
</evidence>
<organism evidence="3 4">
    <name type="scientific">Thalassoglobus neptunius</name>
    <dbReference type="NCBI Taxonomy" id="1938619"/>
    <lineage>
        <taxon>Bacteria</taxon>
        <taxon>Pseudomonadati</taxon>
        <taxon>Planctomycetota</taxon>
        <taxon>Planctomycetia</taxon>
        <taxon>Planctomycetales</taxon>
        <taxon>Planctomycetaceae</taxon>
        <taxon>Thalassoglobus</taxon>
    </lineage>
</organism>
<evidence type="ECO:0000256" key="1">
    <source>
        <dbReference type="SAM" id="MobiDB-lite"/>
    </source>
</evidence>
<keyword evidence="2" id="KW-0812">Transmembrane</keyword>
<proteinExistence type="predicted"/>